<dbReference type="CDD" id="cd06582">
    <property type="entry name" value="TM_PBP1_LivH_like"/>
    <property type="match status" value="1"/>
</dbReference>
<keyword evidence="6 9" id="KW-1133">Transmembrane helix</keyword>
<keyword evidence="4 9" id="KW-0812">Transmembrane</keyword>
<dbReference type="Proteomes" id="UP000494125">
    <property type="component" value="Unassembled WGS sequence"/>
</dbReference>
<dbReference type="GO" id="GO:0005886">
    <property type="term" value="C:plasma membrane"/>
    <property type="evidence" value="ECO:0007669"/>
    <property type="project" value="UniProtKB-SubCell"/>
</dbReference>
<evidence type="ECO:0000256" key="3">
    <source>
        <dbReference type="ARBA" id="ARBA00022475"/>
    </source>
</evidence>
<dbReference type="PANTHER" id="PTHR11795:SF442">
    <property type="entry name" value="ABC TRANSPORTER ATP-BINDING PROTEIN"/>
    <property type="match status" value="1"/>
</dbReference>
<keyword evidence="2" id="KW-0813">Transport</keyword>
<protein>
    <submittedName>
        <fullName evidence="10">Inner-membrane translocator</fullName>
    </submittedName>
</protein>
<feature type="transmembrane region" description="Helical" evidence="9">
    <location>
        <begin position="254"/>
        <end position="275"/>
    </location>
</feature>
<evidence type="ECO:0000256" key="1">
    <source>
        <dbReference type="ARBA" id="ARBA00004651"/>
    </source>
</evidence>
<dbReference type="Pfam" id="PF02653">
    <property type="entry name" value="BPD_transp_2"/>
    <property type="match status" value="1"/>
</dbReference>
<feature type="transmembrane region" description="Helical" evidence="9">
    <location>
        <begin position="20"/>
        <end position="45"/>
    </location>
</feature>
<evidence type="ECO:0000256" key="2">
    <source>
        <dbReference type="ARBA" id="ARBA00022448"/>
    </source>
</evidence>
<keyword evidence="11" id="KW-1185">Reference proteome</keyword>
<sequence>MEGLISAGVIGLSLGTQYALISIGFTLIFGIMGVVNFAHGGFYILGGYIAYSLSQSLGVPFAAAVLIAALATGVIGYLVEVVVVERNVSDHLATMLMTLGIYQIITTGMTAAYGAEPMNFPFPVTGSLRGPGFYIPYANLIVFGVCALAIGSVYYLVFRTRYGIALRAMADDSPVARAQGIRPARMFPLAFAIATALAGLTGALVTPILALEPSSGDAVLGRAFIVVVMGGLGSVGGATISAFVVGLVEAYASVYLGGSQGALVLFVIVMLILLVRPQGLFGTVTRKA</sequence>
<dbReference type="PANTHER" id="PTHR11795">
    <property type="entry name" value="BRANCHED-CHAIN AMINO ACID TRANSPORT SYSTEM PERMEASE PROTEIN LIVH"/>
    <property type="match status" value="1"/>
</dbReference>
<name>A0A6P2R5L4_9BURK</name>
<feature type="transmembrane region" description="Helical" evidence="9">
    <location>
        <begin position="134"/>
        <end position="157"/>
    </location>
</feature>
<evidence type="ECO:0000313" key="10">
    <source>
        <dbReference type="EMBL" id="VWC28079.1"/>
    </source>
</evidence>
<evidence type="ECO:0000313" key="11">
    <source>
        <dbReference type="Proteomes" id="UP000494125"/>
    </source>
</evidence>
<evidence type="ECO:0000256" key="5">
    <source>
        <dbReference type="ARBA" id="ARBA00022970"/>
    </source>
</evidence>
<dbReference type="RefSeq" id="WP_124905933.1">
    <property type="nucleotide sequence ID" value="NZ_CABVPN010000050.1"/>
</dbReference>
<dbReference type="GeneID" id="93031322"/>
<evidence type="ECO:0000256" key="9">
    <source>
        <dbReference type="SAM" id="Phobius"/>
    </source>
</evidence>
<evidence type="ECO:0000256" key="7">
    <source>
        <dbReference type="ARBA" id="ARBA00023136"/>
    </source>
</evidence>
<keyword evidence="7 9" id="KW-0472">Membrane</keyword>
<evidence type="ECO:0000256" key="6">
    <source>
        <dbReference type="ARBA" id="ARBA00022989"/>
    </source>
</evidence>
<dbReference type="GO" id="GO:0022857">
    <property type="term" value="F:transmembrane transporter activity"/>
    <property type="evidence" value="ECO:0007669"/>
    <property type="project" value="InterPro"/>
</dbReference>
<comment type="subcellular location">
    <subcellularLocation>
        <location evidence="1">Cell membrane</location>
        <topology evidence="1">Multi-pass membrane protein</topology>
    </subcellularLocation>
</comment>
<reference evidence="10 11" key="1">
    <citation type="submission" date="2019-09" db="EMBL/GenBank/DDBJ databases">
        <authorList>
            <person name="Depoorter E."/>
        </authorList>
    </citation>
    <scope>NUCLEOTIDE SEQUENCE [LARGE SCALE GENOMIC DNA]</scope>
    <source>
        <strain evidence="10">LMG 24065</strain>
    </source>
</reference>
<feature type="transmembrane region" description="Helical" evidence="9">
    <location>
        <begin position="57"/>
        <end position="79"/>
    </location>
</feature>
<accession>A0A6P2R5L4</accession>
<feature type="transmembrane region" description="Helical" evidence="9">
    <location>
        <begin position="91"/>
        <end position="114"/>
    </location>
</feature>
<dbReference type="EMBL" id="CABVPN010000050">
    <property type="protein sequence ID" value="VWC28079.1"/>
    <property type="molecule type" value="Genomic_DNA"/>
</dbReference>
<gene>
    <name evidence="10" type="ORF">BDI24065_06227</name>
</gene>
<feature type="transmembrane region" description="Helical" evidence="9">
    <location>
        <begin position="223"/>
        <end position="247"/>
    </location>
</feature>
<dbReference type="InterPro" id="IPR001851">
    <property type="entry name" value="ABC_transp_permease"/>
</dbReference>
<dbReference type="InterPro" id="IPR052157">
    <property type="entry name" value="BCAA_transport_permease"/>
</dbReference>
<evidence type="ECO:0000256" key="8">
    <source>
        <dbReference type="ARBA" id="ARBA00037998"/>
    </source>
</evidence>
<proteinExistence type="inferred from homology"/>
<dbReference type="GO" id="GO:0006865">
    <property type="term" value="P:amino acid transport"/>
    <property type="evidence" value="ECO:0007669"/>
    <property type="project" value="UniProtKB-KW"/>
</dbReference>
<organism evidence="10 11">
    <name type="scientific">Burkholderia diffusa</name>
    <dbReference type="NCBI Taxonomy" id="488732"/>
    <lineage>
        <taxon>Bacteria</taxon>
        <taxon>Pseudomonadati</taxon>
        <taxon>Pseudomonadota</taxon>
        <taxon>Betaproteobacteria</taxon>
        <taxon>Burkholderiales</taxon>
        <taxon>Burkholderiaceae</taxon>
        <taxon>Burkholderia</taxon>
        <taxon>Burkholderia cepacia complex</taxon>
    </lineage>
</organism>
<dbReference type="AlphaFoldDB" id="A0A6P2R5L4"/>
<evidence type="ECO:0000256" key="4">
    <source>
        <dbReference type="ARBA" id="ARBA00022692"/>
    </source>
</evidence>
<feature type="transmembrane region" description="Helical" evidence="9">
    <location>
        <begin position="187"/>
        <end position="211"/>
    </location>
</feature>
<keyword evidence="3" id="KW-1003">Cell membrane</keyword>
<keyword evidence="5" id="KW-0029">Amino-acid transport</keyword>
<comment type="similarity">
    <text evidence="8">Belongs to the binding-protein-dependent transport system permease family. LivHM subfamily.</text>
</comment>